<keyword evidence="3" id="KW-0949">S-adenosyl-L-methionine</keyword>
<evidence type="ECO:0000256" key="5">
    <source>
        <dbReference type="ARBA" id="ARBA00023004"/>
    </source>
</evidence>
<dbReference type="PANTHER" id="PTHR43273:SF3">
    <property type="entry name" value="ANAEROBIC SULFATASE-MATURATING ENZYME HOMOLOG ASLB-RELATED"/>
    <property type="match status" value="1"/>
</dbReference>
<reference evidence="9" key="1">
    <citation type="submission" date="2024-05" db="EMBL/GenBank/DDBJ databases">
        <title>Isolation and characterization of Sporomusa carbonis sp. nov., a carboxydotrophic hydrogenogen in the genus of Sporomusa isolated from a charcoal burning pile.</title>
        <authorList>
            <person name="Boeer T."/>
            <person name="Rosenbaum F."/>
            <person name="Eysell L."/>
            <person name="Mueller V."/>
            <person name="Daniel R."/>
            <person name="Poehlein A."/>
        </authorList>
    </citation>
    <scope>NUCLEOTIDE SEQUENCE [LARGE SCALE GENOMIC DNA]</scope>
    <source>
        <strain evidence="9">DSM 3132</strain>
    </source>
</reference>
<keyword evidence="2" id="KW-0004">4Fe-4S</keyword>
<sequence length="412" mass="46880">MQQIRNIAHILAKPIGPTCNLDCTYCFYTEKAALFSQAKDYQMPDNVLEAYIKKYIAASKAPEVPFVWQGGEPTLLGLEFFRKAVSLQKRYAGGKRIVNSLQTNGTLLDETWCEFLKENDFLVGLSLDGPKEIHDRYRHDKGGKGTFTKVMTGLWYLQRYEIPFNVLCCVTRESAYHGEAIYSFFKNANVGFIQFIPIVERKPNAEARQLGLRLGSPAEMANAEVAEWSVEPEAYGNFLIQIFDKWIRNDVGNIHVMNFEWALSAWLGLASTVCFFAKECGAALVIEHDGSVYSCDHYVYPEYRLGSLITSAPENLAQSAKQKRFGADKREKLPNYCHNCPAEFACHGECPKHRFIKTQDNEPSLNYLCAGYKKYFRHIHPYMKAMCQLIENDLPAAKVMEAIKGPIILKRK</sequence>
<evidence type="ECO:0000256" key="6">
    <source>
        <dbReference type="ARBA" id="ARBA00023014"/>
    </source>
</evidence>
<evidence type="ECO:0000256" key="1">
    <source>
        <dbReference type="ARBA" id="ARBA00001966"/>
    </source>
</evidence>
<dbReference type="InterPro" id="IPR047207">
    <property type="entry name" value="SPASM_anSME"/>
</dbReference>
<dbReference type="SFLD" id="SFLDG01384">
    <property type="entry name" value="thioether_bond_formation_requi"/>
    <property type="match status" value="1"/>
</dbReference>
<dbReference type="InterPro" id="IPR023867">
    <property type="entry name" value="Sulphatase_maturase_rSAM"/>
</dbReference>
<keyword evidence="10" id="KW-1185">Reference proteome</keyword>
<dbReference type="NCBIfam" id="TIGR04085">
    <property type="entry name" value="rSAM_more_4Fe4S"/>
    <property type="match status" value="1"/>
</dbReference>
<keyword evidence="5" id="KW-0408">Iron</keyword>
<keyword evidence="9" id="KW-0560">Oxidoreductase</keyword>
<dbReference type="CDD" id="cd21120">
    <property type="entry name" value="SPASM_anSME"/>
    <property type="match status" value="1"/>
</dbReference>
<dbReference type="InterPro" id="IPR023885">
    <property type="entry name" value="4Fe4S-binding_SPASM_dom"/>
</dbReference>
<dbReference type="SFLD" id="SFLDG01067">
    <property type="entry name" value="SPASM/twitch_domain_containing"/>
    <property type="match status" value="1"/>
</dbReference>
<dbReference type="InterPro" id="IPR058240">
    <property type="entry name" value="rSAM_sf"/>
</dbReference>
<name>A0ABZ3J5G0_SPOA4</name>
<dbReference type="Pfam" id="PF04055">
    <property type="entry name" value="Radical_SAM"/>
    <property type="match status" value="1"/>
</dbReference>
<proteinExistence type="inferred from homology"/>
<dbReference type="RefSeq" id="WP_093797910.1">
    <property type="nucleotide sequence ID" value="NZ_CP155571.1"/>
</dbReference>
<dbReference type="InterPro" id="IPR013785">
    <property type="entry name" value="Aldolase_TIM"/>
</dbReference>
<dbReference type="GO" id="GO:0016491">
    <property type="term" value="F:oxidoreductase activity"/>
    <property type="evidence" value="ECO:0007669"/>
    <property type="project" value="UniProtKB-KW"/>
</dbReference>
<evidence type="ECO:0000256" key="2">
    <source>
        <dbReference type="ARBA" id="ARBA00022485"/>
    </source>
</evidence>
<protein>
    <submittedName>
        <fullName evidence="9">Anaerobic sulfatase-maturating enzyme</fullName>
        <ecNumber evidence="9">1.1.99.-</ecNumber>
    </submittedName>
</protein>
<dbReference type="Pfam" id="PF13186">
    <property type="entry name" value="SPASM"/>
    <property type="match status" value="1"/>
</dbReference>
<dbReference type="NCBIfam" id="TIGR03942">
    <property type="entry name" value="sulfatase_rSAM"/>
    <property type="match status" value="1"/>
</dbReference>
<dbReference type="EC" id="1.1.99.-" evidence="9"/>
<dbReference type="Proteomes" id="UP000216052">
    <property type="component" value="Chromosome"/>
</dbReference>
<organism evidence="9 10">
    <name type="scientific">Sporomusa acidovorans (strain ATCC 49682 / DSM 3132 / Mol)</name>
    <dbReference type="NCBI Taxonomy" id="1123286"/>
    <lineage>
        <taxon>Bacteria</taxon>
        <taxon>Bacillati</taxon>
        <taxon>Bacillota</taxon>
        <taxon>Negativicutes</taxon>
        <taxon>Selenomonadales</taxon>
        <taxon>Sporomusaceae</taxon>
        <taxon>Sporomusa</taxon>
    </lineage>
</organism>
<accession>A0ABZ3J5G0</accession>
<dbReference type="InterPro" id="IPR007197">
    <property type="entry name" value="rSAM"/>
</dbReference>
<evidence type="ECO:0000313" key="10">
    <source>
        <dbReference type="Proteomes" id="UP000216052"/>
    </source>
</evidence>
<keyword evidence="4" id="KW-0479">Metal-binding</keyword>
<comment type="cofactor">
    <cofactor evidence="1">
        <name>[4Fe-4S] cluster</name>
        <dbReference type="ChEBI" id="CHEBI:49883"/>
    </cofactor>
</comment>
<dbReference type="SFLD" id="SFLDS00029">
    <property type="entry name" value="Radical_SAM"/>
    <property type="match status" value="1"/>
</dbReference>
<dbReference type="Gene3D" id="3.20.20.70">
    <property type="entry name" value="Aldolase class I"/>
    <property type="match status" value="1"/>
</dbReference>
<keyword evidence="6" id="KW-0411">Iron-sulfur</keyword>
<dbReference type="SFLD" id="SFLDF00285">
    <property type="entry name" value="anaerobic_Ser-type_sulfatase-m"/>
    <property type="match status" value="1"/>
</dbReference>
<evidence type="ECO:0000256" key="3">
    <source>
        <dbReference type="ARBA" id="ARBA00022691"/>
    </source>
</evidence>
<evidence type="ECO:0000256" key="4">
    <source>
        <dbReference type="ARBA" id="ARBA00022723"/>
    </source>
</evidence>
<dbReference type="SFLD" id="SFLDG01386">
    <property type="entry name" value="main_SPASM_domain-containing"/>
    <property type="match status" value="1"/>
</dbReference>
<evidence type="ECO:0000259" key="8">
    <source>
        <dbReference type="PROSITE" id="PS51918"/>
    </source>
</evidence>
<evidence type="ECO:0000313" key="9">
    <source>
        <dbReference type="EMBL" id="XFO73356.1"/>
    </source>
</evidence>
<comment type="similarity">
    <text evidence="7">Belongs to the radical SAM superfamily. Anaerobic sulfatase-maturating enzyme family.</text>
</comment>
<dbReference type="EMBL" id="CP155571">
    <property type="protein sequence ID" value="XFO73356.1"/>
    <property type="molecule type" value="Genomic_DNA"/>
</dbReference>
<dbReference type="SFLD" id="SFLDG01072">
    <property type="entry name" value="dehydrogenase_like"/>
    <property type="match status" value="1"/>
</dbReference>
<dbReference type="PROSITE" id="PS51918">
    <property type="entry name" value="RADICAL_SAM"/>
    <property type="match status" value="1"/>
</dbReference>
<dbReference type="PANTHER" id="PTHR43273">
    <property type="entry name" value="ANAEROBIC SULFATASE-MATURATING ENZYME HOMOLOG ASLB-RELATED"/>
    <property type="match status" value="1"/>
</dbReference>
<evidence type="ECO:0000256" key="7">
    <source>
        <dbReference type="ARBA" id="ARBA00023601"/>
    </source>
</evidence>
<dbReference type="SUPFAM" id="SSF102114">
    <property type="entry name" value="Radical SAM enzymes"/>
    <property type="match status" value="1"/>
</dbReference>
<dbReference type="CDD" id="cd01335">
    <property type="entry name" value="Radical_SAM"/>
    <property type="match status" value="1"/>
</dbReference>
<gene>
    <name evidence="9" type="primary">chuR</name>
    <name evidence="9" type="ORF">SPACI_034420</name>
</gene>
<feature type="domain" description="Radical SAM core" evidence="8">
    <location>
        <begin position="2"/>
        <end position="227"/>
    </location>
</feature>
<dbReference type="InterPro" id="IPR034491">
    <property type="entry name" value="Anaerob_Ser_sulfatase-maturase"/>
</dbReference>